<dbReference type="InterPro" id="IPR052907">
    <property type="entry name" value="Beta-lactamase/esterase"/>
</dbReference>
<dbReference type="Pfam" id="PF00144">
    <property type="entry name" value="Beta-lactamase"/>
    <property type="match status" value="1"/>
</dbReference>
<sequence length="376" mass="40766">MGGQRDLQTALETALERGERGVQIAAYIGEELVLDGCIGTADDAGTPVTGETLFPIFSVTKGLVATALHIQAERGYVDYEAPVATYWPEFAANGKDAIRVRDVLVHQSGVPQMPEGTTPQRLQDWNWCVDGLARLTPLFPAGTSAYASISYGWQVGEIVRRTDPKGRTFAEFARDEIFQPLGIEDYYLGMDGRNHDRVATLYSAGNLRPQPSQYRELAMPSNITPGPLWNDPTFYDAVIPGAGGIANARAVARFFALLANRGEFNGHRLLSADRVMSFTQPRPNPHAWDEVLGQVPWVGMGGFWLGGDSPPAEPIIGTSPRILSSNGAGGTIAWADPDTGLAVAICHNRMFRINPPLPPDEHPFTLLGAVARSVKE</sequence>
<dbReference type="Gene3D" id="3.40.710.10">
    <property type="entry name" value="DD-peptidase/beta-lactamase superfamily"/>
    <property type="match status" value="1"/>
</dbReference>
<gene>
    <name evidence="2" type="ORF">Dfulv_15280</name>
</gene>
<dbReference type="InterPro" id="IPR012338">
    <property type="entry name" value="Beta-lactam/transpept-like"/>
</dbReference>
<accession>A0ABY5W626</accession>
<organism evidence="2 3">
    <name type="scientific">Dactylosporangium fulvum</name>
    <dbReference type="NCBI Taxonomy" id="53359"/>
    <lineage>
        <taxon>Bacteria</taxon>
        <taxon>Bacillati</taxon>
        <taxon>Actinomycetota</taxon>
        <taxon>Actinomycetes</taxon>
        <taxon>Micromonosporales</taxon>
        <taxon>Micromonosporaceae</taxon>
        <taxon>Dactylosporangium</taxon>
    </lineage>
</organism>
<evidence type="ECO:0000313" key="2">
    <source>
        <dbReference type="EMBL" id="UWP85522.1"/>
    </source>
</evidence>
<dbReference type="InterPro" id="IPR001466">
    <property type="entry name" value="Beta-lactam-related"/>
</dbReference>
<proteinExistence type="predicted"/>
<dbReference type="SUPFAM" id="SSF56601">
    <property type="entry name" value="beta-lactamase/transpeptidase-like"/>
    <property type="match status" value="1"/>
</dbReference>
<reference evidence="2" key="2">
    <citation type="submission" date="2022-09" db="EMBL/GenBank/DDBJ databases">
        <title>Biosynthetic gene clusters of Dactylosporangioum fulvum.</title>
        <authorList>
            <person name="Caradec T."/>
        </authorList>
    </citation>
    <scope>NUCLEOTIDE SEQUENCE</scope>
    <source>
        <strain evidence="2">NRRL B-16292</strain>
    </source>
</reference>
<evidence type="ECO:0000259" key="1">
    <source>
        <dbReference type="Pfam" id="PF00144"/>
    </source>
</evidence>
<dbReference type="Proteomes" id="UP001059617">
    <property type="component" value="Chromosome"/>
</dbReference>
<feature type="domain" description="Beta-lactamase-related" evidence="1">
    <location>
        <begin position="14"/>
        <end position="351"/>
    </location>
</feature>
<keyword evidence="3" id="KW-1185">Reference proteome</keyword>
<protein>
    <submittedName>
        <fullName evidence="2">Beta-lactamase family protein</fullName>
    </submittedName>
</protein>
<name>A0ABY5W626_9ACTN</name>
<evidence type="ECO:0000313" key="3">
    <source>
        <dbReference type="Proteomes" id="UP001059617"/>
    </source>
</evidence>
<reference evidence="2" key="1">
    <citation type="submission" date="2021-04" db="EMBL/GenBank/DDBJ databases">
        <authorList>
            <person name="Hartkoorn R.C."/>
            <person name="Beaudoing E."/>
            <person name="Hot D."/>
        </authorList>
    </citation>
    <scope>NUCLEOTIDE SEQUENCE</scope>
    <source>
        <strain evidence="2">NRRL B-16292</strain>
    </source>
</reference>
<dbReference type="PANTHER" id="PTHR43319">
    <property type="entry name" value="BETA-LACTAMASE-RELATED"/>
    <property type="match status" value="1"/>
</dbReference>
<dbReference type="PANTHER" id="PTHR43319:SF3">
    <property type="entry name" value="BETA-LACTAMASE-RELATED DOMAIN-CONTAINING PROTEIN"/>
    <property type="match status" value="1"/>
</dbReference>
<dbReference type="EMBL" id="CP073720">
    <property type="protein sequence ID" value="UWP85522.1"/>
    <property type="molecule type" value="Genomic_DNA"/>
</dbReference>
<dbReference type="RefSeq" id="WP_259863648.1">
    <property type="nucleotide sequence ID" value="NZ_BAAAST010000014.1"/>
</dbReference>